<keyword evidence="2" id="KW-1133">Transmembrane helix</keyword>
<reference evidence="3" key="1">
    <citation type="submission" date="2022-10" db="EMBL/GenBank/DDBJ databases">
        <authorList>
            <person name="Mo P."/>
        </authorList>
    </citation>
    <scope>NUCLEOTIDE SEQUENCE</scope>
    <source>
        <strain evidence="3">HUAS 14-6</strain>
        <plasmid evidence="3">punmamed3</plasmid>
    </source>
</reference>
<keyword evidence="2" id="KW-0812">Transmembrane</keyword>
<evidence type="ECO:0000313" key="3">
    <source>
        <dbReference type="EMBL" id="UXY40508.1"/>
    </source>
</evidence>
<evidence type="ECO:0000313" key="4">
    <source>
        <dbReference type="Proteomes" id="UP001060733"/>
    </source>
</evidence>
<sequence>MNGLISDLLTMGVPLKVVIPLIGVSALILLIRTGANAAATVIKAMHPGDSADAVQMHAARLTHRRWKAQRRDWNRRARAARRACMRAGLRAWYARHRKSRYDSSPITLPRLVLPPEELRPELPSAPSRDTDHRTALAS</sequence>
<geneLocation type="plasmid" evidence="3 4">
    <name>punmamed3</name>
</geneLocation>
<name>A0ABY6F1P3_9ACTN</name>
<organism evidence="3 4">
    <name type="scientific">Streptomyces albidocamelliae</name>
    <dbReference type="NCBI Taxonomy" id="2981135"/>
    <lineage>
        <taxon>Bacteria</taxon>
        <taxon>Bacillati</taxon>
        <taxon>Actinomycetota</taxon>
        <taxon>Actinomycetes</taxon>
        <taxon>Kitasatosporales</taxon>
        <taxon>Streptomycetaceae</taxon>
        <taxon>Streptomyces</taxon>
    </lineage>
</organism>
<feature type="compositionally biased region" description="Basic and acidic residues" evidence="1">
    <location>
        <begin position="128"/>
        <end position="138"/>
    </location>
</feature>
<gene>
    <name evidence="3" type="ORF">N8I86_38760</name>
</gene>
<proteinExistence type="predicted"/>
<protein>
    <submittedName>
        <fullName evidence="3">Uncharacterized protein</fullName>
    </submittedName>
</protein>
<feature type="region of interest" description="Disordered" evidence="1">
    <location>
        <begin position="117"/>
        <end position="138"/>
    </location>
</feature>
<evidence type="ECO:0000256" key="1">
    <source>
        <dbReference type="SAM" id="MobiDB-lite"/>
    </source>
</evidence>
<keyword evidence="4" id="KW-1185">Reference proteome</keyword>
<dbReference type="RefSeq" id="WP_263280342.1">
    <property type="nucleotide sequence ID" value="NZ_CP106797.1"/>
</dbReference>
<evidence type="ECO:0000256" key="2">
    <source>
        <dbReference type="SAM" id="Phobius"/>
    </source>
</evidence>
<dbReference type="EMBL" id="CP106797">
    <property type="protein sequence ID" value="UXY40508.1"/>
    <property type="molecule type" value="Genomic_DNA"/>
</dbReference>
<keyword evidence="2" id="KW-0472">Membrane</keyword>
<feature type="transmembrane region" description="Helical" evidence="2">
    <location>
        <begin position="17"/>
        <end position="35"/>
    </location>
</feature>
<keyword evidence="3" id="KW-0614">Plasmid</keyword>
<dbReference type="Proteomes" id="UP001060733">
    <property type="component" value="Plasmid punmamed3"/>
</dbReference>
<accession>A0ABY6F1P3</accession>